<accession>A0A2M7BYB6</accession>
<organism evidence="1 2">
    <name type="scientific">Candidatus Nealsonbacteria bacterium CG03_land_8_20_14_0_80_36_12</name>
    <dbReference type="NCBI Taxonomy" id="1974701"/>
    <lineage>
        <taxon>Bacteria</taxon>
        <taxon>Candidatus Nealsoniibacteriota</taxon>
    </lineage>
</organism>
<evidence type="ECO:0000313" key="2">
    <source>
        <dbReference type="Proteomes" id="UP000230324"/>
    </source>
</evidence>
<name>A0A2M7BYB6_9BACT</name>
<gene>
    <name evidence="1" type="ORF">COS47_01350</name>
</gene>
<comment type="caution">
    <text evidence="1">The sequence shown here is derived from an EMBL/GenBank/DDBJ whole genome shotgun (WGS) entry which is preliminary data.</text>
</comment>
<reference evidence="2" key="1">
    <citation type="submission" date="2017-09" db="EMBL/GenBank/DDBJ databases">
        <title>Depth-based differentiation of microbial function through sediment-hosted aquifers and enrichment of novel symbionts in the deep terrestrial subsurface.</title>
        <authorList>
            <person name="Probst A.J."/>
            <person name="Ladd B."/>
            <person name="Jarett J.K."/>
            <person name="Geller-Mcgrath D.E."/>
            <person name="Sieber C.M.K."/>
            <person name="Emerson J.B."/>
            <person name="Anantharaman K."/>
            <person name="Thomas B.C."/>
            <person name="Malmstrom R."/>
            <person name="Stieglmeier M."/>
            <person name="Klingl A."/>
            <person name="Woyke T."/>
            <person name="Ryan C.M."/>
            <person name="Banfield J.F."/>
        </authorList>
    </citation>
    <scope>NUCLEOTIDE SEQUENCE [LARGE SCALE GENOMIC DNA]</scope>
</reference>
<dbReference type="EMBL" id="PEUV01000028">
    <property type="protein sequence ID" value="PIV12674.1"/>
    <property type="molecule type" value="Genomic_DNA"/>
</dbReference>
<proteinExistence type="predicted"/>
<protein>
    <submittedName>
        <fullName evidence="1">Uncharacterized protein</fullName>
    </submittedName>
</protein>
<sequence>MSGVELTHVQKILEFLKGKIIVDGVEIGLDSKIGLNTIEQILRKYHGSEVNQENSLFVPFQQNFLGYVSWNYYSILEDILGSIGESSSIGIYGHQLFSRRTEIFHLRFQGNILTFDKRKFIEDTLFLDLQRYCEHNNLKYEVI</sequence>
<dbReference type="Proteomes" id="UP000230324">
    <property type="component" value="Unassembled WGS sequence"/>
</dbReference>
<evidence type="ECO:0000313" key="1">
    <source>
        <dbReference type="EMBL" id="PIV12674.1"/>
    </source>
</evidence>
<dbReference type="AlphaFoldDB" id="A0A2M7BYB6"/>